<dbReference type="InterPro" id="IPR017850">
    <property type="entry name" value="Alkaline_phosphatase_core_sf"/>
</dbReference>
<dbReference type="NCBIfam" id="TIGR03396">
    <property type="entry name" value="PC_PLC"/>
    <property type="match status" value="1"/>
</dbReference>
<feature type="domain" description="Bacterial phospholipase C C-terminal" evidence="4">
    <location>
        <begin position="741"/>
        <end position="830"/>
    </location>
</feature>
<evidence type="ECO:0000313" key="5">
    <source>
        <dbReference type="EMBL" id="CAG4998328.1"/>
    </source>
</evidence>
<comment type="caution">
    <text evidence="5">The sequence shown here is derived from an EMBL/GenBank/DDBJ whole genome shotgun (WGS) entry which is preliminary data.</text>
</comment>
<dbReference type="EMBL" id="CAJRAF010000002">
    <property type="protein sequence ID" value="CAG4998328.1"/>
    <property type="molecule type" value="Genomic_DNA"/>
</dbReference>
<reference evidence="5" key="1">
    <citation type="submission" date="2021-04" db="EMBL/GenBank/DDBJ databases">
        <authorList>
            <person name="Rodrigo-Torres L."/>
            <person name="Arahal R. D."/>
            <person name="Lucena T."/>
        </authorList>
    </citation>
    <scope>NUCLEOTIDE SEQUENCE</scope>
    <source>
        <strain evidence="5">CECT 9275</strain>
    </source>
</reference>
<dbReference type="InterPro" id="IPR008475">
    <property type="entry name" value="PLipase_C_C"/>
</dbReference>
<accession>A0A916JBP4</accession>
<dbReference type="Proteomes" id="UP000680038">
    <property type="component" value="Unassembled WGS sequence"/>
</dbReference>
<evidence type="ECO:0000256" key="2">
    <source>
        <dbReference type="ARBA" id="ARBA00012018"/>
    </source>
</evidence>
<dbReference type="InterPro" id="IPR017767">
    <property type="entry name" value="PC-PLC"/>
</dbReference>
<evidence type="ECO:0000313" key="6">
    <source>
        <dbReference type="Proteomes" id="UP000680038"/>
    </source>
</evidence>
<dbReference type="EC" id="3.1.4.3" evidence="2"/>
<dbReference type="AlphaFoldDB" id="A0A916JBP4"/>
<dbReference type="RefSeq" id="WP_215238661.1">
    <property type="nucleotide sequence ID" value="NZ_CAJRAF010000002.1"/>
</dbReference>
<dbReference type="PANTHER" id="PTHR31956:SF1">
    <property type="entry name" value="NON-SPECIFIC PHOSPHOLIPASE C1"/>
    <property type="match status" value="1"/>
</dbReference>
<organism evidence="5 6">
    <name type="scientific">Dyadobacter helix</name>
    <dbReference type="NCBI Taxonomy" id="2822344"/>
    <lineage>
        <taxon>Bacteria</taxon>
        <taxon>Pseudomonadati</taxon>
        <taxon>Bacteroidota</taxon>
        <taxon>Cytophagia</taxon>
        <taxon>Cytophagales</taxon>
        <taxon>Spirosomataceae</taxon>
        <taxon>Dyadobacter</taxon>
    </lineage>
</organism>
<evidence type="ECO:0000256" key="3">
    <source>
        <dbReference type="ARBA" id="ARBA00022801"/>
    </source>
</evidence>
<protein>
    <recommendedName>
        <fullName evidence="2">phospholipase C</fullName>
        <ecNumber evidence="2">3.1.4.3</ecNumber>
    </recommendedName>
</protein>
<dbReference type="GO" id="GO:0034480">
    <property type="term" value="F:phosphatidylcholine phospholipase C activity"/>
    <property type="evidence" value="ECO:0007669"/>
    <property type="project" value="UniProtKB-EC"/>
</dbReference>
<keyword evidence="6" id="KW-1185">Reference proteome</keyword>
<dbReference type="GO" id="GO:0016042">
    <property type="term" value="P:lipid catabolic process"/>
    <property type="evidence" value="ECO:0007669"/>
    <property type="project" value="InterPro"/>
</dbReference>
<dbReference type="Gene3D" id="3.40.720.10">
    <property type="entry name" value="Alkaline Phosphatase, subunit A"/>
    <property type="match status" value="2"/>
</dbReference>
<dbReference type="PROSITE" id="PS51318">
    <property type="entry name" value="TAT"/>
    <property type="match status" value="1"/>
</dbReference>
<keyword evidence="3" id="KW-0378">Hydrolase</keyword>
<dbReference type="Pfam" id="PF05506">
    <property type="entry name" value="PLipase_C_C"/>
    <property type="match status" value="2"/>
</dbReference>
<feature type="domain" description="Bacterial phospholipase C C-terminal" evidence="4">
    <location>
        <begin position="635"/>
        <end position="733"/>
    </location>
</feature>
<dbReference type="PANTHER" id="PTHR31956">
    <property type="entry name" value="NON-SPECIFIC PHOSPHOLIPASE C4-RELATED"/>
    <property type="match status" value="1"/>
</dbReference>
<proteinExistence type="inferred from homology"/>
<name>A0A916JBP4_9BACT</name>
<evidence type="ECO:0000256" key="1">
    <source>
        <dbReference type="ARBA" id="ARBA00009717"/>
    </source>
</evidence>
<sequence length="847" mass="96730">MDSRREFIKKATFLSGAAGFLGVLPDSIQKALAIDPAPGTTYLDAEHVVILMQENRSFDHSYGMLRGVRGFNDPRAIKLPNDNVVWLQTNAFGETYVPFRLNMKESKATWMGSLPHSWPNQVDARNKGMYDKWLIAKQPGHKDYQKMPLTQGYYNRDDIPFYYALADAFTVCDQNFCSSLTGTTPNRLYLWTGTVREKPEPESYANIRNENVTDDNEASWTTFPERLEDHGVSWKIYQNELSINTGFTGEEDSWLANFTDNPIEWFKQYNIRFHTGYQKYLAKKLEAIPKEARELQAKLRSLPAGSEEIKNLQNLLDEKGLLYEFLKAELKEWSPENFSKLSQRQKNIHQKAYTINSNDPDYRSITTVKYLDGDIEHEAKAPQGDVLHQFRSDVKGGQLPTVSWLVAPENFSDHPGAPWFGAWYVSEVLDILTQNPEVWKKTVFILCYDENDGYFDHVPPFVVPHPYKENTGKVSQGIDTKEEFVKLEHDMIKKERKESRESPIGLGFRVPLVLASPWNRGGNVCSEVFDHTSILQFLEKFVSHKTGKEIKETNISEWRRTICGDLTSTFKPYDGGTFPLPKFLERKEFMESIHNAQYRKLPSGFKVLSKEEIEQVNRNPLLAPLMPKQEKGTRPSLPLPYELYAEGSLNTDKKAFEIKFNAGNDIFGKQSAGSPFVVYSNGKYDDADVRIRNYAVKAGDQLEDSWPLNDFDNQQYHLKVYGPNGFFREFSGDGNTTVPVISCRYQLDKNKKPTGKIELHISLPAVAGKATVTIKDNAYKAKNQSRTIQGGTGTSNGETVILTLDKSHNWYDFTVRMEGNTRFFQRYAGHVETGRESQSDPLMGQVI</sequence>
<dbReference type="InterPro" id="IPR006311">
    <property type="entry name" value="TAT_signal"/>
</dbReference>
<comment type="similarity">
    <text evidence="1">Belongs to the bacterial phospholipase C family.</text>
</comment>
<evidence type="ECO:0000259" key="4">
    <source>
        <dbReference type="Pfam" id="PF05506"/>
    </source>
</evidence>
<gene>
    <name evidence="5" type="ORF">DYBT9275_01978</name>
</gene>
<dbReference type="Pfam" id="PF04185">
    <property type="entry name" value="Phosphoesterase"/>
    <property type="match status" value="2"/>
</dbReference>
<dbReference type="InterPro" id="IPR007312">
    <property type="entry name" value="Phosphoesterase"/>
</dbReference>